<evidence type="ECO:0000313" key="1">
    <source>
        <dbReference type="EMBL" id="WOK07250.1"/>
    </source>
</evidence>
<dbReference type="RefSeq" id="WP_317489936.1">
    <property type="nucleotide sequence ID" value="NZ_CP136051.1"/>
</dbReference>
<organism evidence="1 2">
    <name type="scientific">Imperialibacter roseus</name>
    <dbReference type="NCBI Taxonomy" id="1324217"/>
    <lineage>
        <taxon>Bacteria</taxon>
        <taxon>Pseudomonadati</taxon>
        <taxon>Bacteroidota</taxon>
        <taxon>Cytophagia</taxon>
        <taxon>Cytophagales</taxon>
        <taxon>Flammeovirgaceae</taxon>
        <taxon>Imperialibacter</taxon>
    </lineage>
</organism>
<dbReference type="PROSITE" id="PS51257">
    <property type="entry name" value="PROKAR_LIPOPROTEIN"/>
    <property type="match status" value="1"/>
</dbReference>
<name>A0ABZ0IS95_9BACT</name>
<dbReference type="EMBL" id="CP136051">
    <property type="protein sequence ID" value="WOK07250.1"/>
    <property type="molecule type" value="Genomic_DNA"/>
</dbReference>
<reference evidence="1 2" key="1">
    <citation type="journal article" date="2023" name="Microbiol. Resour. Announc.">
        <title>Complete Genome Sequence of Imperialibacter roseus strain P4T.</title>
        <authorList>
            <person name="Tizabi D.R."/>
            <person name="Bachvaroff T."/>
            <person name="Hill R.T."/>
        </authorList>
    </citation>
    <scope>NUCLEOTIDE SEQUENCE [LARGE SCALE GENOMIC DNA]</scope>
    <source>
        <strain evidence="1 2">P4T</strain>
    </source>
</reference>
<proteinExistence type="predicted"/>
<dbReference type="Proteomes" id="UP001302349">
    <property type="component" value="Chromosome"/>
</dbReference>
<evidence type="ECO:0000313" key="2">
    <source>
        <dbReference type="Proteomes" id="UP001302349"/>
    </source>
</evidence>
<gene>
    <name evidence="1" type="ORF">RT717_01265</name>
</gene>
<keyword evidence="2" id="KW-1185">Reference proteome</keyword>
<protein>
    <recommendedName>
        <fullName evidence="3">Lipoprotein</fullName>
    </recommendedName>
</protein>
<evidence type="ECO:0008006" key="3">
    <source>
        <dbReference type="Google" id="ProtNLM"/>
    </source>
</evidence>
<sequence length="168" mass="18805">MKTLKIALAIAVATTIVSCEMNNEPERPMLSNKVAGTYNGTLRSSFSQTETPATAEITTINDYTIQVRCYSADVDTTFSLELYLDGDMMTVCFTDNDFTNQYGHGMSANHHMMGGNSNWTSWQQHMSAEHDPDDEHYGYFDMNSSTFNYTFDLIGTSDGGTQYFTGKR</sequence>
<accession>A0ABZ0IS95</accession>